<evidence type="ECO:0000256" key="8">
    <source>
        <dbReference type="ARBA" id="ARBA00023180"/>
    </source>
</evidence>
<feature type="region of interest" description="Disordered" evidence="10">
    <location>
        <begin position="247"/>
        <end position="273"/>
    </location>
</feature>
<feature type="transmembrane region" description="Helical" evidence="11">
    <location>
        <begin position="211"/>
        <end position="233"/>
    </location>
</feature>
<keyword evidence="8" id="KW-0325">Glycoprotein</keyword>
<evidence type="ECO:0000256" key="5">
    <source>
        <dbReference type="ARBA" id="ARBA00023136"/>
    </source>
</evidence>
<feature type="compositionally biased region" description="Basic and acidic residues" evidence="10">
    <location>
        <begin position="365"/>
        <end position="381"/>
    </location>
</feature>
<evidence type="ECO:0000259" key="14">
    <source>
        <dbReference type="PROSITE" id="PS50835"/>
    </source>
</evidence>
<gene>
    <name evidence="15" type="primary">NGFR</name>
    <name evidence="15" type="ORF">AWC38_SpisGene14489</name>
</gene>
<dbReference type="Proteomes" id="UP000225706">
    <property type="component" value="Unassembled WGS sequence"/>
</dbReference>
<evidence type="ECO:0000256" key="6">
    <source>
        <dbReference type="ARBA" id="ARBA00023157"/>
    </source>
</evidence>
<feature type="chain" id="PRO_5012699280" evidence="12">
    <location>
        <begin position="23"/>
        <end position="628"/>
    </location>
</feature>
<dbReference type="GO" id="GO:0038023">
    <property type="term" value="F:signaling receptor activity"/>
    <property type="evidence" value="ECO:0007669"/>
    <property type="project" value="InterPro"/>
</dbReference>
<feature type="region of interest" description="Disordered" evidence="10">
    <location>
        <begin position="291"/>
        <end position="408"/>
    </location>
</feature>
<dbReference type="CDD" id="cd00096">
    <property type="entry name" value="Ig"/>
    <property type="match status" value="1"/>
</dbReference>
<evidence type="ECO:0000256" key="3">
    <source>
        <dbReference type="ARBA" id="ARBA00022737"/>
    </source>
</evidence>
<keyword evidence="5 11" id="KW-0472">Membrane</keyword>
<evidence type="ECO:0000256" key="4">
    <source>
        <dbReference type="ARBA" id="ARBA00022989"/>
    </source>
</evidence>
<dbReference type="InterPro" id="IPR036179">
    <property type="entry name" value="Ig-like_dom_sf"/>
</dbReference>
<dbReference type="Pfam" id="PF13927">
    <property type="entry name" value="Ig_3"/>
    <property type="match status" value="1"/>
</dbReference>
<dbReference type="GO" id="GO:0046330">
    <property type="term" value="P:positive regulation of JNK cascade"/>
    <property type="evidence" value="ECO:0007669"/>
    <property type="project" value="InterPro"/>
</dbReference>
<evidence type="ECO:0000256" key="12">
    <source>
        <dbReference type="SAM" id="SignalP"/>
    </source>
</evidence>
<dbReference type="PROSITE" id="PS50835">
    <property type="entry name" value="IG_LIKE"/>
    <property type="match status" value="1"/>
</dbReference>
<comment type="caution">
    <text evidence="15">The sequence shown here is derived from an EMBL/GenBank/DDBJ whole genome shotgun (WGS) entry which is preliminary data.</text>
</comment>
<reference evidence="16" key="1">
    <citation type="journal article" date="2017" name="bioRxiv">
        <title>Comparative analysis of the genomes of Stylophora pistillata and Acropora digitifera provides evidence for extensive differences between species of corals.</title>
        <authorList>
            <person name="Voolstra C.R."/>
            <person name="Li Y."/>
            <person name="Liew Y.J."/>
            <person name="Baumgarten S."/>
            <person name="Zoccola D."/>
            <person name="Flot J.-F."/>
            <person name="Tambutte S."/>
            <person name="Allemand D."/>
            <person name="Aranda M."/>
        </authorList>
    </citation>
    <scope>NUCLEOTIDE SEQUENCE [LARGE SCALE GENOMIC DNA]</scope>
</reference>
<dbReference type="InterPro" id="IPR003598">
    <property type="entry name" value="Ig_sub2"/>
</dbReference>
<sequence>MQSVIMFLAFFCFCLEVHHVCCIICLDEQYTIVSSNGSAVYCFNCARCHPGQGLSPPCGSHVKKEEMSQIRCKDCPSGMFSDEYDPSPCKTCQQCALHEIASANCTKVSDASCNRTCAKGYFFVDVSHSCQQCSFCCFDKNDEPQPECIKQGFNATGQYCSIRSDKNCAPVHPTAGTTLRTIVTSMMHYQNRSAPSATSAVVPGDNTKGSIIVLSVVAFMFASATLIGGFLCWRKRKKEQGREAWIKDRNPSATLQDGTSCAKKRPAVSDSSAVVPLAPPKVKSLQINVAYTPSSPEESPCPTDDELGELRNPKDELRKKRILKRQSSKEAQASKDSASKSLLGSGEEGSDKSKVQDENGVSPAMDRRPSVVETAIRKLSREISYQPLPGEDPDEPYGNGQKGAGRSSEPIVSFIKRKFSGASTPKKEIIQAVVLPRHQEQKEGSRVEFKCNISGELVGRYQWFKEDSMMDGQRNSSLVLDPVKMEDFGNYKCEVKYDDADSVKCVTSLPAELDIVPREGMERKCLTDVDLNIQEMVGNLLIQKKPGIRTWKQLATRYTMQKDLIVSLEISQETAGKEVIEFLARTNPKLTVYEICKELKDKDIRRFDIVEVLLPHLSTPISGRDVRV</sequence>
<evidence type="ECO:0000256" key="11">
    <source>
        <dbReference type="SAM" id="Phobius"/>
    </source>
</evidence>
<organism evidence="15 16">
    <name type="scientific">Stylophora pistillata</name>
    <name type="common">Smooth cauliflower coral</name>
    <dbReference type="NCBI Taxonomy" id="50429"/>
    <lineage>
        <taxon>Eukaryota</taxon>
        <taxon>Metazoa</taxon>
        <taxon>Cnidaria</taxon>
        <taxon>Anthozoa</taxon>
        <taxon>Hexacorallia</taxon>
        <taxon>Scleractinia</taxon>
        <taxon>Astrocoeniina</taxon>
        <taxon>Pocilloporidae</taxon>
        <taxon>Stylophora</taxon>
    </lineage>
</organism>
<evidence type="ECO:0000256" key="7">
    <source>
        <dbReference type="ARBA" id="ARBA00023170"/>
    </source>
</evidence>
<keyword evidence="6 9" id="KW-1015">Disulfide bond</keyword>
<dbReference type="PROSITE" id="PS00652">
    <property type="entry name" value="TNFR_NGFR_1"/>
    <property type="match status" value="1"/>
</dbReference>
<comment type="caution">
    <text evidence="9">Lacks conserved residue(s) required for the propagation of feature annotation.</text>
</comment>
<dbReference type="Gene3D" id="2.10.50.10">
    <property type="entry name" value="Tumor Necrosis Factor Receptor, subunit A, domain 2"/>
    <property type="match status" value="1"/>
</dbReference>
<dbReference type="InterPro" id="IPR001368">
    <property type="entry name" value="TNFR/NGFR_Cys_rich_reg"/>
</dbReference>
<dbReference type="SMART" id="SM00408">
    <property type="entry name" value="IGc2"/>
    <property type="match status" value="1"/>
</dbReference>
<comment type="subcellular location">
    <subcellularLocation>
        <location evidence="1">Membrane</location>
        <topology evidence="1">Single-pass membrane protein</topology>
    </subcellularLocation>
</comment>
<feature type="domain" description="TNFR-Cys" evidence="13">
    <location>
        <begin position="74"/>
        <end position="113"/>
    </location>
</feature>
<evidence type="ECO:0000313" key="16">
    <source>
        <dbReference type="Proteomes" id="UP000225706"/>
    </source>
</evidence>
<dbReference type="InterPro" id="IPR047526">
    <property type="entry name" value="TNR19/27/EDAR"/>
</dbReference>
<name>A0A2B4RXP2_STYPI</name>
<keyword evidence="3" id="KW-0677">Repeat</keyword>
<protein>
    <submittedName>
        <fullName evidence="15">Tumor necrosis factor receptor superfamily member 16</fullName>
    </submittedName>
</protein>
<feature type="repeat" description="TNFR-Cys" evidence="9">
    <location>
        <begin position="74"/>
        <end position="113"/>
    </location>
</feature>
<evidence type="ECO:0000259" key="13">
    <source>
        <dbReference type="PROSITE" id="PS50050"/>
    </source>
</evidence>
<dbReference type="PANTHER" id="PTHR12120:SF10">
    <property type="entry name" value="TNFR-CYS DOMAIN-CONTAINING PROTEIN"/>
    <property type="match status" value="1"/>
</dbReference>
<feature type="compositionally biased region" description="Basic and acidic residues" evidence="10">
    <location>
        <begin position="308"/>
        <end position="318"/>
    </location>
</feature>
<evidence type="ECO:0000256" key="9">
    <source>
        <dbReference type="PROSITE-ProRule" id="PRU00206"/>
    </source>
</evidence>
<dbReference type="Gene3D" id="2.60.40.10">
    <property type="entry name" value="Immunoglobulins"/>
    <property type="match status" value="1"/>
</dbReference>
<accession>A0A2B4RXP2</accession>
<dbReference type="PROSITE" id="PS50050">
    <property type="entry name" value="TNFR_NGFR_2"/>
    <property type="match status" value="1"/>
</dbReference>
<dbReference type="InterPro" id="IPR003599">
    <property type="entry name" value="Ig_sub"/>
</dbReference>
<keyword evidence="4 11" id="KW-1133">Transmembrane helix</keyword>
<dbReference type="GO" id="GO:0043123">
    <property type="term" value="P:positive regulation of canonical NF-kappaB signal transduction"/>
    <property type="evidence" value="ECO:0007669"/>
    <property type="project" value="InterPro"/>
</dbReference>
<feature type="disulfide bond" evidence="9">
    <location>
        <begin position="95"/>
        <end position="113"/>
    </location>
</feature>
<evidence type="ECO:0000256" key="2">
    <source>
        <dbReference type="ARBA" id="ARBA00022692"/>
    </source>
</evidence>
<dbReference type="AlphaFoldDB" id="A0A2B4RXP2"/>
<feature type="signal peptide" evidence="12">
    <location>
        <begin position="1"/>
        <end position="22"/>
    </location>
</feature>
<keyword evidence="16" id="KW-1185">Reference proteome</keyword>
<dbReference type="EMBL" id="LSMT01000294">
    <property type="protein sequence ID" value="PFX21012.1"/>
    <property type="molecule type" value="Genomic_DNA"/>
</dbReference>
<evidence type="ECO:0000256" key="10">
    <source>
        <dbReference type="SAM" id="MobiDB-lite"/>
    </source>
</evidence>
<evidence type="ECO:0000256" key="1">
    <source>
        <dbReference type="ARBA" id="ARBA00004167"/>
    </source>
</evidence>
<dbReference type="PANTHER" id="PTHR12120">
    <property type="entry name" value="TNFR-CYS DOMAIN-CONTAINING PROTEIN"/>
    <property type="match status" value="1"/>
</dbReference>
<dbReference type="InterPro" id="IPR013783">
    <property type="entry name" value="Ig-like_fold"/>
</dbReference>
<dbReference type="SUPFAM" id="SSF48726">
    <property type="entry name" value="Immunoglobulin"/>
    <property type="match status" value="1"/>
</dbReference>
<dbReference type="GO" id="GO:0016020">
    <property type="term" value="C:membrane"/>
    <property type="evidence" value="ECO:0007669"/>
    <property type="project" value="UniProtKB-SubCell"/>
</dbReference>
<keyword evidence="7 15" id="KW-0675">Receptor</keyword>
<dbReference type="InterPro" id="IPR007110">
    <property type="entry name" value="Ig-like_dom"/>
</dbReference>
<evidence type="ECO:0000313" key="15">
    <source>
        <dbReference type="EMBL" id="PFX21012.1"/>
    </source>
</evidence>
<keyword evidence="2 11" id="KW-0812">Transmembrane</keyword>
<keyword evidence="12" id="KW-0732">Signal</keyword>
<dbReference type="STRING" id="50429.A0A2B4RXP2"/>
<proteinExistence type="predicted"/>
<feature type="domain" description="Ig-like" evidence="14">
    <location>
        <begin position="425"/>
        <end position="504"/>
    </location>
</feature>
<feature type="disulfide bond" evidence="9">
    <location>
        <begin position="92"/>
        <end position="105"/>
    </location>
</feature>
<dbReference type="SMART" id="SM00409">
    <property type="entry name" value="IG"/>
    <property type="match status" value="1"/>
</dbReference>
<dbReference type="OrthoDB" id="9864383at2759"/>